<keyword evidence="2" id="KW-0238">DNA-binding</keyword>
<dbReference type="GO" id="GO:0005829">
    <property type="term" value="C:cytosol"/>
    <property type="evidence" value="ECO:0007669"/>
    <property type="project" value="TreeGrafter"/>
</dbReference>
<dbReference type="InterPro" id="IPR032687">
    <property type="entry name" value="AraC-type_N"/>
</dbReference>
<dbReference type="SMART" id="SM00342">
    <property type="entry name" value="HTH_ARAC"/>
    <property type="match status" value="1"/>
</dbReference>
<dbReference type="PANTHER" id="PTHR47894">
    <property type="entry name" value="HTH-TYPE TRANSCRIPTIONAL REGULATOR GADX"/>
    <property type="match status" value="1"/>
</dbReference>
<evidence type="ECO:0000256" key="4">
    <source>
        <dbReference type="SAM" id="MobiDB-lite"/>
    </source>
</evidence>
<dbReference type="PRINTS" id="PR00032">
    <property type="entry name" value="HTHARAC"/>
</dbReference>
<dbReference type="InterPro" id="IPR018060">
    <property type="entry name" value="HTH_AraC"/>
</dbReference>
<keyword evidence="1" id="KW-0805">Transcription regulation</keyword>
<reference evidence="7" key="1">
    <citation type="submission" date="2015-12" db="EMBL/GenBank/DDBJ databases">
        <authorList>
            <person name="Lima A."/>
            <person name="Farahani Zayas N."/>
            <person name="Castro Da Silva M.A."/>
            <person name="Cabral A."/>
            <person name="Pessatti M.L."/>
        </authorList>
    </citation>
    <scope>NUCLEOTIDE SEQUENCE [LARGE SCALE GENOMIC DNA]</scope>
    <source>
        <strain evidence="7">LAMA 842</strain>
    </source>
</reference>
<dbReference type="RefSeq" id="WP_061333613.1">
    <property type="nucleotide sequence ID" value="NZ_LOCO01000033.1"/>
</dbReference>
<gene>
    <name evidence="6" type="ORF">J122_3888</name>
</gene>
<dbReference type="EMBL" id="LOCO01000033">
    <property type="protein sequence ID" value="KXO06537.1"/>
    <property type="molecule type" value="Genomic_DNA"/>
</dbReference>
<evidence type="ECO:0000313" key="6">
    <source>
        <dbReference type="EMBL" id="KXO06537.1"/>
    </source>
</evidence>
<protein>
    <submittedName>
        <fullName evidence="6">Transcriptional regulator, AraC family</fullName>
    </submittedName>
</protein>
<proteinExistence type="predicted"/>
<evidence type="ECO:0000313" key="7">
    <source>
        <dbReference type="Proteomes" id="UP000070282"/>
    </source>
</evidence>
<dbReference type="Gene3D" id="1.10.10.60">
    <property type="entry name" value="Homeodomain-like"/>
    <property type="match status" value="1"/>
</dbReference>
<organism evidence="6 7">
    <name type="scientific">Marinobacter excellens LAMA 842</name>
    <dbReference type="NCBI Taxonomy" id="1306954"/>
    <lineage>
        <taxon>Bacteria</taxon>
        <taxon>Pseudomonadati</taxon>
        <taxon>Pseudomonadota</taxon>
        <taxon>Gammaproteobacteria</taxon>
        <taxon>Pseudomonadales</taxon>
        <taxon>Marinobacteraceae</taxon>
        <taxon>Marinobacter</taxon>
    </lineage>
</organism>
<dbReference type="Pfam" id="PF12625">
    <property type="entry name" value="Arabinose_bd"/>
    <property type="match status" value="1"/>
</dbReference>
<dbReference type="Proteomes" id="UP000070282">
    <property type="component" value="Unassembled WGS sequence"/>
</dbReference>
<evidence type="ECO:0000256" key="2">
    <source>
        <dbReference type="ARBA" id="ARBA00023125"/>
    </source>
</evidence>
<comment type="caution">
    <text evidence="6">The sequence shown here is derived from an EMBL/GenBank/DDBJ whole genome shotgun (WGS) entry which is preliminary data.</text>
</comment>
<keyword evidence="3" id="KW-0804">Transcription</keyword>
<evidence type="ECO:0000256" key="3">
    <source>
        <dbReference type="ARBA" id="ARBA00023163"/>
    </source>
</evidence>
<dbReference type="PATRIC" id="fig|1306954.6.peg.2724"/>
<dbReference type="Pfam" id="PF12833">
    <property type="entry name" value="HTH_18"/>
    <property type="match status" value="1"/>
</dbReference>
<accession>A0A137S269</accession>
<evidence type="ECO:0000259" key="5">
    <source>
        <dbReference type="PROSITE" id="PS01124"/>
    </source>
</evidence>
<name>A0A137S269_9GAMM</name>
<dbReference type="PANTHER" id="PTHR47894:SF1">
    <property type="entry name" value="HTH-TYPE TRANSCRIPTIONAL REGULATOR VQSM"/>
    <property type="match status" value="1"/>
</dbReference>
<sequence length="348" mass="38262">MPAFGTASVAALRQYVRYADAKGISTSELFSKAGLEPNILDTDDGRLTGEQLQTFIRLLAEASGNPILGLETGDFVQPGSYSVLGYITMSCATLGEAVTRIAPYEKLVGDMGTTGLRMKGNEVSLVWTCNFTDPVVWPQVVDNVFASWINYARWLADNDNASPIRVALKRSSPGPDCESAYQERWGCPVEFEAPENVVTMPQDLLATRLRQPDPLLRKTLEAHALSQLALLDTDTDLTSRVKQGIQKQLASGVTRQDMIAEDLGMTSRTLQRKLSQEGVSYQKLLDDVRQQMAEDYLRNTEMSIPDIALRLGYSETTSFHRKFKAAAGKTPGDYRKGLTPQGLSPNGD</sequence>
<dbReference type="InterPro" id="IPR009057">
    <property type="entry name" value="Homeodomain-like_sf"/>
</dbReference>
<feature type="region of interest" description="Disordered" evidence="4">
    <location>
        <begin position="328"/>
        <end position="348"/>
    </location>
</feature>
<keyword evidence="7" id="KW-1185">Reference proteome</keyword>
<feature type="domain" description="HTH araC/xylS-type" evidence="5">
    <location>
        <begin position="239"/>
        <end position="337"/>
    </location>
</feature>
<dbReference type="SUPFAM" id="SSF46689">
    <property type="entry name" value="Homeodomain-like"/>
    <property type="match status" value="1"/>
</dbReference>
<evidence type="ECO:0000256" key="1">
    <source>
        <dbReference type="ARBA" id="ARBA00023015"/>
    </source>
</evidence>
<dbReference type="InterPro" id="IPR020449">
    <property type="entry name" value="Tscrpt_reg_AraC-type_HTH"/>
</dbReference>
<dbReference type="GO" id="GO:0003700">
    <property type="term" value="F:DNA-binding transcription factor activity"/>
    <property type="evidence" value="ECO:0007669"/>
    <property type="project" value="InterPro"/>
</dbReference>
<dbReference type="PROSITE" id="PS01124">
    <property type="entry name" value="HTH_ARAC_FAMILY_2"/>
    <property type="match status" value="1"/>
</dbReference>
<dbReference type="GO" id="GO:0000976">
    <property type="term" value="F:transcription cis-regulatory region binding"/>
    <property type="evidence" value="ECO:0007669"/>
    <property type="project" value="TreeGrafter"/>
</dbReference>
<dbReference type="AlphaFoldDB" id="A0A137S269"/>